<organism evidence="1 2">
    <name type="scientific">Portunus trituberculatus</name>
    <name type="common">Swimming crab</name>
    <name type="synonym">Neptunus trituberculatus</name>
    <dbReference type="NCBI Taxonomy" id="210409"/>
    <lineage>
        <taxon>Eukaryota</taxon>
        <taxon>Metazoa</taxon>
        <taxon>Ecdysozoa</taxon>
        <taxon>Arthropoda</taxon>
        <taxon>Crustacea</taxon>
        <taxon>Multicrustacea</taxon>
        <taxon>Malacostraca</taxon>
        <taxon>Eumalacostraca</taxon>
        <taxon>Eucarida</taxon>
        <taxon>Decapoda</taxon>
        <taxon>Pleocyemata</taxon>
        <taxon>Brachyura</taxon>
        <taxon>Eubrachyura</taxon>
        <taxon>Portunoidea</taxon>
        <taxon>Portunidae</taxon>
        <taxon>Portuninae</taxon>
        <taxon>Portunus</taxon>
    </lineage>
</organism>
<gene>
    <name evidence="1" type="ORF">E2C01_030472</name>
</gene>
<dbReference type="AlphaFoldDB" id="A0A5B7EVE7"/>
<evidence type="ECO:0000313" key="2">
    <source>
        <dbReference type="Proteomes" id="UP000324222"/>
    </source>
</evidence>
<dbReference type="Proteomes" id="UP000324222">
    <property type="component" value="Unassembled WGS sequence"/>
</dbReference>
<keyword evidence="2" id="KW-1185">Reference proteome</keyword>
<accession>A0A5B7EVE7</accession>
<name>A0A5B7EVE7_PORTR</name>
<protein>
    <submittedName>
        <fullName evidence="1">Uncharacterized protein</fullName>
    </submittedName>
</protein>
<comment type="caution">
    <text evidence="1">The sequence shown here is derived from an EMBL/GenBank/DDBJ whole genome shotgun (WGS) entry which is preliminary data.</text>
</comment>
<sequence>MTPVRKNFHTSNKPKQNMQLAILILTWARLPAFFSVIPCSTTHFHTTKIASII</sequence>
<dbReference type="EMBL" id="VSRR010003654">
    <property type="protein sequence ID" value="MPC36999.1"/>
    <property type="molecule type" value="Genomic_DNA"/>
</dbReference>
<reference evidence="1 2" key="1">
    <citation type="submission" date="2019-05" db="EMBL/GenBank/DDBJ databases">
        <title>Another draft genome of Portunus trituberculatus and its Hox gene families provides insights of decapod evolution.</title>
        <authorList>
            <person name="Jeong J.-H."/>
            <person name="Song I."/>
            <person name="Kim S."/>
            <person name="Choi T."/>
            <person name="Kim D."/>
            <person name="Ryu S."/>
            <person name="Kim W."/>
        </authorList>
    </citation>
    <scope>NUCLEOTIDE SEQUENCE [LARGE SCALE GENOMIC DNA]</scope>
    <source>
        <tissue evidence="1">Muscle</tissue>
    </source>
</reference>
<proteinExistence type="predicted"/>
<evidence type="ECO:0000313" key="1">
    <source>
        <dbReference type="EMBL" id="MPC36999.1"/>
    </source>
</evidence>